<evidence type="ECO:0000313" key="1">
    <source>
        <dbReference type="EMBL" id="TJX04211.1"/>
    </source>
</evidence>
<dbReference type="RefSeq" id="WP_047917349.1">
    <property type="nucleotide sequence ID" value="NZ_BLVD01000161.1"/>
</dbReference>
<dbReference type="Proteomes" id="UP000307092">
    <property type="component" value="Unassembled WGS sequence"/>
</dbReference>
<sequence>MNELTGRINRFGARAKDGQSLLLKVGEICRDAAATWTTRKSESINHTAFTFTVKKDGLKEKVMIVL</sequence>
<organism evidence="1 2">
    <name type="scientific">Neisseria gonorrhoeae</name>
    <dbReference type="NCBI Taxonomy" id="485"/>
    <lineage>
        <taxon>Bacteria</taxon>
        <taxon>Pseudomonadati</taxon>
        <taxon>Pseudomonadota</taxon>
        <taxon>Betaproteobacteria</taxon>
        <taxon>Neisseriales</taxon>
        <taxon>Neisseriaceae</taxon>
        <taxon>Neisseria</taxon>
    </lineage>
</organism>
<name>A0AAX2TMN3_NEIGO</name>
<protein>
    <recommendedName>
        <fullName evidence="3">Phage associated protein</fullName>
    </recommendedName>
</protein>
<proteinExistence type="predicted"/>
<accession>A0AAX2TMN3</accession>
<gene>
    <name evidence="1" type="ORF">E8M63_11940</name>
</gene>
<dbReference type="AlphaFoldDB" id="A0AAX2TMN3"/>
<dbReference type="EMBL" id="SUQX01000039">
    <property type="protein sequence ID" value="TJX04211.1"/>
    <property type="molecule type" value="Genomic_DNA"/>
</dbReference>
<comment type="caution">
    <text evidence="1">The sequence shown here is derived from an EMBL/GenBank/DDBJ whole genome shotgun (WGS) entry which is preliminary data.</text>
</comment>
<evidence type="ECO:0000313" key="2">
    <source>
        <dbReference type="Proteomes" id="UP000307092"/>
    </source>
</evidence>
<reference evidence="1 2" key="1">
    <citation type="submission" date="2019-04" db="EMBL/GenBank/DDBJ databases">
        <title>The CDC panel for molecular diagnostics of ciprofloxacin resistance and its use for research and clinical development.</title>
        <authorList>
            <person name="Liu H."/>
            <person name="Tang K."/>
            <person name="Pham C."/>
            <person name="Schmerer M."/>
        </authorList>
    </citation>
    <scope>NUCLEOTIDE SEQUENCE [LARGE SCALE GENOMIC DNA]</scope>
    <source>
        <strain evidence="1 2">LRRBGS_0742</strain>
    </source>
</reference>
<evidence type="ECO:0008006" key="3">
    <source>
        <dbReference type="Google" id="ProtNLM"/>
    </source>
</evidence>